<sequence>MAATIQQAKRASANRRVGLIGLAMALAMLGMGFAAVPLYRIFCQVTGYGGTTQRVDAAQAAGVQSVARTMSIRFDANVERGMPWEFRPLQRTDTVTIGERDMALFYAHNTSDKIVTGTASFNVEPEQAARYFNKIQCFCFTEQTLQPDEAVKMPVLYYVDPAILDDEDNKDVEQITLSYTFHVSSVRDPADQVAKGLDHDQAGG</sequence>
<keyword evidence="10" id="KW-0997">Cell inner membrane</keyword>
<comment type="subcellular location">
    <subcellularLocation>
        <location evidence="2 10">Cell inner membrane</location>
        <topology evidence="2 10">Single-pass type II membrane protein</topology>
        <orientation evidence="2 10">Periplasmic side</orientation>
    </subcellularLocation>
</comment>
<dbReference type="AlphaFoldDB" id="A0A931H9B8"/>
<keyword evidence="8 10" id="KW-0186">Copper</keyword>
<dbReference type="PIRSF" id="PIRSF005413">
    <property type="entry name" value="COX11"/>
    <property type="match status" value="1"/>
</dbReference>
<dbReference type="NCBIfam" id="NF003465">
    <property type="entry name" value="PRK05089.1"/>
    <property type="match status" value="1"/>
</dbReference>
<comment type="caution">
    <text evidence="11">The sequence shown here is derived from an EMBL/GenBank/DDBJ whole genome shotgun (WGS) entry which is preliminary data.</text>
</comment>
<evidence type="ECO:0000256" key="4">
    <source>
        <dbReference type="ARBA" id="ARBA00015384"/>
    </source>
</evidence>
<evidence type="ECO:0000256" key="10">
    <source>
        <dbReference type="HAMAP-Rule" id="MF_00155"/>
    </source>
</evidence>
<name>A0A931H9B8_9SPHN</name>
<comment type="similarity">
    <text evidence="3 10">Belongs to the COX11/CtaG family.</text>
</comment>
<dbReference type="RefSeq" id="WP_197160292.1">
    <property type="nucleotide sequence ID" value="NZ_JADZGI010000001.1"/>
</dbReference>
<evidence type="ECO:0000256" key="7">
    <source>
        <dbReference type="ARBA" id="ARBA00022989"/>
    </source>
</evidence>
<accession>A0A931H9B8</accession>
<evidence type="ECO:0000256" key="2">
    <source>
        <dbReference type="ARBA" id="ARBA00004382"/>
    </source>
</evidence>
<evidence type="ECO:0000256" key="9">
    <source>
        <dbReference type="ARBA" id="ARBA00023136"/>
    </source>
</evidence>
<evidence type="ECO:0000256" key="8">
    <source>
        <dbReference type="ARBA" id="ARBA00023008"/>
    </source>
</evidence>
<dbReference type="FunFam" id="2.60.370.10:FF:000001">
    <property type="entry name" value="COX11 cytochrome c oxidase assembly homolog"/>
    <property type="match status" value="1"/>
</dbReference>
<dbReference type="GO" id="GO:0005507">
    <property type="term" value="F:copper ion binding"/>
    <property type="evidence" value="ECO:0007669"/>
    <property type="project" value="InterPro"/>
</dbReference>
<evidence type="ECO:0000313" key="12">
    <source>
        <dbReference type="Proteomes" id="UP000617634"/>
    </source>
</evidence>
<feature type="topological domain" description="Periplasmic" evidence="10">
    <location>
        <begin position="36"/>
        <end position="204"/>
    </location>
</feature>
<dbReference type="InterPro" id="IPR023471">
    <property type="entry name" value="CtaG/Cox11_dom_sf"/>
</dbReference>
<organism evidence="11 12">
    <name type="scientific">Novosphingobium aureum</name>
    <dbReference type="NCBI Taxonomy" id="2792964"/>
    <lineage>
        <taxon>Bacteria</taxon>
        <taxon>Pseudomonadati</taxon>
        <taxon>Pseudomonadota</taxon>
        <taxon>Alphaproteobacteria</taxon>
        <taxon>Sphingomonadales</taxon>
        <taxon>Sphingomonadaceae</taxon>
        <taxon>Novosphingobium</taxon>
    </lineage>
</organism>
<dbReference type="SUPFAM" id="SSF110111">
    <property type="entry name" value="Ctag/Cox11"/>
    <property type="match status" value="1"/>
</dbReference>
<proteinExistence type="inferred from homology"/>
<dbReference type="Proteomes" id="UP000617634">
    <property type="component" value="Unassembled WGS sequence"/>
</dbReference>
<protein>
    <recommendedName>
        <fullName evidence="4 10">Cytochrome c oxidase assembly protein CtaG</fullName>
    </recommendedName>
</protein>
<evidence type="ECO:0000256" key="5">
    <source>
        <dbReference type="ARBA" id="ARBA00022692"/>
    </source>
</evidence>
<feature type="topological domain" description="Cytoplasmic" evidence="10">
    <location>
        <begin position="1"/>
        <end position="12"/>
    </location>
</feature>
<dbReference type="InterPro" id="IPR007533">
    <property type="entry name" value="Cyt_c_oxidase_assmbl_CtaG"/>
</dbReference>
<keyword evidence="12" id="KW-1185">Reference proteome</keyword>
<keyword evidence="6 10" id="KW-0735">Signal-anchor</keyword>
<dbReference type="HAMAP" id="MF_00155">
    <property type="entry name" value="CtaG"/>
    <property type="match status" value="1"/>
</dbReference>
<dbReference type="EMBL" id="JADZGI010000001">
    <property type="protein sequence ID" value="MBH0111736.1"/>
    <property type="molecule type" value="Genomic_DNA"/>
</dbReference>
<dbReference type="PANTHER" id="PTHR21320">
    <property type="entry name" value="CYTOCHROME C OXIDASE ASSEMBLY PROTEIN COX11-RELATED"/>
    <property type="match status" value="1"/>
</dbReference>
<dbReference type="Pfam" id="PF04442">
    <property type="entry name" value="CtaG_Cox11"/>
    <property type="match status" value="1"/>
</dbReference>
<evidence type="ECO:0000256" key="1">
    <source>
        <dbReference type="ARBA" id="ARBA00004007"/>
    </source>
</evidence>
<keyword evidence="5 10" id="KW-0812">Transmembrane</keyword>
<dbReference type="GO" id="GO:0008535">
    <property type="term" value="P:respiratory chain complex IV assembly"/>
    <property type="evidence" value="ECO:0007669"/>
    <property type="project" value="UniProtKB-UniRule"/>
</dbReference>
<dbReference type="PANTHER" id="PTHR21320:SF3">
    <property type="entry name" value="CYTOCHROME C OXIDASE ASSEMBLY PROTEIN COX11, MITOCHONDRIAL-RELATED"/>
    <property type="match status" value="1"/>
</dbReference>
<dbReference type="GO" id="GO:0005886">
    <property type="term" value="C:plasma membrane"/>
    <property type="evidence" value="ECO:0007669"/>
    <property type="project" value="UniProtKB-SubCell"/>
</dbReference>
<keyword evidence="7 10" id="KW-1133">Transmembrane helix</keyword>
<dbReference type="Gene3D" id="2.60.370.10">
    <property type="entry name" value="Ctag/Cox11"/>
    <property type="match status" value="1"/>
</dbReference>
<comment type="function">
    <text evidence="1 10">Exerts its effect at some terminal stage of cytochrome c oxidase synthesis, probably by being involved in the insertion of the copper B into subunit I.</text>
</comment>
<gene>
    <name evidence="10" type="primary">ctaG</name>
    <name evidence="11" type="ORF">I5E68_02070</name>
</gene>
<keyword evidence="9 10" id="KW-0472">Membrane</keyword>
<reference evidence="11" key="1">
    <citation type="submission" date="2020-11" db="EMBL/GenBank/DDBJ databases">
        <title>Novosphingobium aureum sp. nov., a marine bacterium isolated from sediment of a salt flat.</title>
        <authorList>
            <person name="Yoo Y."/>
            <person name="Kim J.-J."/>
        </authorList>
    </citation>
    <scope>NUCLEOTIDE SEQUENCE</scope>
    <source>
        <strain evidence="11">YJ-S2-02</strain>
    </source>
</reference>
<evidence type="ECO:0000313" key="11">
    <source>
        <dbReference type="EMBL" id="MBH0111736.1"/>
    </source>
</evidence>
<evidence type="ECO:0000256" key="3">
    <source>
        <dbReference type="ARBA" id="ARBA00009620"/>
    </source>
</evidence>
<evidence type="ECO:0000256" key="6">
    <source>
        <dbReference type="ARBA" id="ARBA00022968"/>
    </source>
</evidence>
<keyword evidence="10" id="KW-1003">Cell membrane</keyword>